<organism evidence="2 3">
    <name type="scientific">Aquimarina algiphila</name>
    <dbReference type="NCBI Taxonomy" id="2047982"/>
    <lineage>
        <taxon>Bacteria</taxon>
        <taxon>Pseudomonadati</taxon>
        <taxon>Bacteroidota</taxon>
        <taxon>Flavobacteriia</taxon>
        <taxon>Flavobacteriales</taxon>
        <taxon>Flavobacteriaceae</taxon>
        <taxon>Aquimarina</taxon>
    </lineage>
</organism>
<feature type="region of interest" description="Disordered" evidence="1">
    <location>
        <begin position="63"/>
        <end position="92"/>
    </location>
</feature>
<dbReference type="EMBL" id="VLNR01000002">
    <property type="protein sequence ID" value="TSE11262.1"/>
    <property type="molecule type" value="Genomic_DNA"/>
</dbReference>
<dbReference type="Proteomes" id="UP000318833">
    <property type="component" value="Unassembled WGS sequence"/>
</dbReference>
<dbReference type="AlphaFoldDB" id="A0A554VRH9"/>
<keyword evidence="3" id="KW-1185">Reference proteome</keyword>
<accession>A0A554VRH9</accession>
<evidence type="ECO:0000256" key="1">
    <source>
        <dbReference type="SAM" id="MobiDB-lite"/>
    </source>
</evidence>
<gene>
    <name evidence="2" type="ORF">FOF46_01140</name>
</gene>
<protein>
    <submittedName>
        <fullName evidence="2">Uncharacterized protein</fullName>
    </submittedName>
</protein>
<dbReference type="RefSeq" id="WP_143915186.1">
    <property type="nucleotide sequence ID" value="NZ_CANMXV010000003.1"/>
</dbReference>
<comment type="caution">
    <text evidence="2">The sequence shown here is derived from an EMBL/GenBank/DDBJ whole genome shotgun (WGS) entry which is preliminary data.</text>
</comment>
<evidence type="ECO:0000313" key="3">
    <source>
        <dbReference type="Proteomes" id="UP000318833"/>
    </source>
</evidence>
<feature type="compositionally biased region" description="Basic and acidic residues" evidence="1">
    <location>
        <begin position="73"/>
        <end position="92"/>
    </location>
</feature>
<reference evidence="2 3" key="1">
    <citation type="submission" date="2019-07" db="EMBL/GenBank/DDBJ databases">
        <title>The draft genome sequence of Aquimarina algiphila M91.</title>
        <authorList>
            <person name="Meng X."/>
        </authorList>
    </citation>
    <scope>NUCLEOTIDE SEQUENCE [LARGE SCALE GENOMIC DNA]</scope>
    <source>
        <strain evidence="2 3">M91</strain>
    </source>
</reference>
<sequence length="211" mass="25917">MNCNHCGKKVNKTQGAINRALREGKPMFCNKQCHWESRRFTTEKKKAIKREYDKEYRKKNFERIKKRNQQYNKTEEGRATQKRNRENRKDKHLEYCRKPDQKEKTKKRDFERYHQRNHGLDVFDRKKRCLVCEKEKSILDFLYTSLTEDNRMYLCKECEAYQNHMYSINTKNTVTAIVMYSKGRLTRRDVLKYPEFVEAKKFYILLKRELQ</sequence>
<evidence type="ECO:0000313" key="2">
    <source>
        <dbReference type="EMBL" id="TSE11262.1"/>
    </source>
</evidence>
<proteinExistence type="predicted"/>
<name>A0A554VRH9_9FLAO</name>